<keyword evidence="2" id="KW-1185">Reference proteome</keyword>
<dbReference type="EMBL" id="KK785091">
    <property type="protein sequence ID" value="KDO50102.1"/>
    <property type="molecule type" value="Genomic_DNA"/>
</dbReference>
<evidence type="ECO:0000313" key="2">
    <source>
        <dbReference type="Proteomes" id="UP000027120"/>
    </source>
</evidence>
<organism evidence="1 2">
    <name type="scientific">Citrus sinensis</name>
    <name type="common">Sweet orange</name>
    <name type="synonym">Citrus aurantium var. sinensis</name>
    <dbReference type="NCBI Taxonomy" id="2711"/>
    <lineage>
        <taxon>Eukaryota</taxon>
        <taxon>Viridiplantae</taxon>
        <taxon>Streptophyta</taxon>
        <taxon>Embryophyta</taxon>
        <taxon>Tracheophyta</taxon>
        <taxon>Spermatophyta</taxon>
        <taxon>Magnoliopsida</taxon>
        <taxon>eudicotyledons</taxon>
        <taxon>Gunneridae</taxon>
        <taxon>Pentapetalae</taxon>
        <taxon>rosids</taxon>
        <taxon>malvids</taxon>
        <taxon>Sapindales</taxon>
        <taxon>Rutaceae</taxon>
        <taxon>Aurantioideae</taxon>
        <taxon>Citrus</taxon>
    </lineage>
</organism>
<name>A0A067EFW8_CITSI</name>
<dbReference type="Proteomes" id="UP000027120">
    <property type="component" value="Unassembled WGS sequence"/>
</dbReference>
<evidence type="ECO:0000313" key="1">
    <source>
        <dbReference type="EMBL" id="KDO50102.1"/>
    </source>
</evidence>
<proteinExistence type="predicted"/>
<accession>A0A067EFW8</accession>
<sequence length="115" mass="13016">MSLTPLFFRALTIAHIFVRFLKPFFSTSLFTSTCIPLPWPCSRPSTLSRIANTSPTTDAALALQDRPHSREFLIECSTVDAVATIRPLFLSTTFAVMYFNDMNNRSTYLFKTVIV</sequence>
<gene>
    <name evidence="1" type="ORF">CISIN_1g033617mg</name>
</gene>
<protein>
    <submittedName>
        <fullName evidence="1">Uncharacterized protein</fullName>
    </submittedName>
</protein>
<dbReference type="AlphaFoldDB" id="A0A067EFW8"/>
<reference evidence="1 2" key="1">
    <citation type="submission" date="2014-04" db="EMBL/GenBank/DDBJ databases">
        <authorList>
            <consortium name="International Citrus Genome Consortium"/>
            <person name="Gmitter F."/>
            <person name="Chen C."/>
            <person name="Farmerie W."/>
            <person name="Harkins T."/>
            <person name="Desany B."/>
            <person name="Mohiuddin M."/>
            <person name="Kodira C."/>
            <person name="Borodovsky M."/>
            <person name="Lomsadze A."/>
            <person name="Burns P."/>
            <person name="Jenkins J."/>
            <person name="Prochnik S."/>
            <person name="Shu S."/>
            <person name="Chapman J."/>
            <person name="Pitluck S."/>
            <person name="Schmutz J."/>
            <person name="Rokhsar D."/>
        </authorList>
    </citation>
    <scope>NUCLEOTIDE SEQUENCE</scope>
</reference>